<keyword evidence="3" id="KW-1185">Reference proteome</keyword>
<dbReference type="Proteomes" id="UP000054843">
    <property type="component" value="Unassembled WGS sequence"/>
</dbReference>
<evidence type="ECO:0000256" key="1">
    <source>
        <dbReference type="SAM" id="MobiDB-lite"/>
    </source>
</evidence>
<evidence type="ECO:0000313" key="2">
    <source>
        <dbReference type="EMBL" id="KRZ76718.1"/>
    </source>
</evidence>
<dbReference type="EMBL" id="JYDO01000025">
    <property type="protein sequence ID" value="KRZ76718.1"/>
    <property type="molecule type" value="Genomic_DNA"/>
</dbReference>
<evidence type="ECO:0000313" key="3">
    <source>
        <dbReference type="Proteomes" id="UP000054843"/>
    </source>
</evidence>
<dbReference type="AlphaFoldDB" id="A0A0V1MYY2"/>
<comment type="caution">
    <text evidence="2">The sequence shown here is derived from an EMBL/GenBank/DDBJ whole genome shotgun (WGS) entry which is preliminary data.</text>
</comment>
<sequence length="140" mass="16233">MLKLKLKFKQERGGVVAWRLRQLKQLNVVARRCHSFHIADTISIVEPTSSAKWTNQFPNKRINQWKNSSPLLLKRTESGTANRLSAVCQEERQRIKQRKRTTRSDKIATAEQADGTRKRSPIAFLLKQCAWNCKMQSTLL</sequence>
<name>A0A0V1MYY2_9BILA</name>
<accession>A0A0V1MYY2</accession>
<proteinExistence type="predicted"/>
<protein>
    <submittedName>
        <fullName evidence="2">Uncharacterized protein</fullName>
    </submittedName>
</protein>
<feature type="region of interest" description="Disordered" evidence="1">
    <location>
        <begin position="92"/>
        <end position="114"/>
    </location>
</feature>
<gene>
    <name evidence="2" type="ORF">T10_9612</name>
</gene>
<reference evidence="2 3" key="1">
    <citation type="submission" date="2015-01" db="EMBL/GenBank/DDBJ databases">
        <title>Evolution of Trichinella species and genotypes.</title>
        <authorList>
            <person name="Korhonen P.K."/>
            <person name="Edoardo P."/>
            <person name="Giuseppe L.R."/>
            <person name="Gasser R.B."/>
        </authorList>
    </citation>
    <scope>NUCLEOTIDE SEQUENCE [LARGE SCALE GENOMIC DNA]</scope>
    <source>
        <strain evidence="2">ISS1980</strain>
    </source>
</reference>
<organism evidence="2 3">
    <name type="scientific">Trichinella papuae</name>
    <dbReference type="NCBI Taxonomy" id="268474"/>
    <lineage>
        <taxon>Eukaryota</taxon>
        <taxon>Metazoa</taxon>
        <taxon>Ecdysozoa</taxon>
        <taxon>Nematoda</taxon>
        <taxon>Enoplea</taxon>
        <taxon>Dorylaimia</taxon>
        <taxon>Trichinellida</taxon>
        <taxon>Trichinellidae</taxon>
        <taxon>Trichinella</taxon>
    </lineage>
</organism>